<name>A0A4Q7IZQ1_9PSEU</name>
<accession>A0A4Q7IZQ1</accession>
<keyword evidence="3" id="KW-1185">Reference proteome</keyword>
<proteinExistence type="predicted"/>
<gene>
    <name evidence="2" type="ORF">EWH70_31615</name>
</gene>
<reference evidence="2 3" key="1">
    <citation type="submission" date="2019-02" db="EMBL/GenBank/DDBJ databases">
        <title>Draft genome sequence of Amycolatopsis sp. 8-3EHSu isolated from roots of Suaeda maritima.</title>
        <authorList>
            <person name="Duangmal K."/>
            <person name="Chantavorakit T."/>
        </authorList>
    </citation>
    <scope>NUCLEOTIDE SEQUENCE [LARGE SCALE GENOMIC DNA]</scope>
    <source>
        <strain evidence="2 3">8-3EHSu</strain>
    </source>
</reference>
<protein>
    <submittedName>
        <fullName evidence="2">Phosphoribosyltransferase</fullName>
    </submittedName>
</protein>
<evidence type="ECO:0000313" key="3">
    <source>
        <dbReference type="Proteomes" id="UP000292003"/>
    </source>
</evidence>
<sequence length="209" mass="22345">MRATRIRAFPDRAAAGRQLGELLARREWHEPVVLGLARGGVPVAEPVARALDAPLGVAVARKIGAPGQPELGVGAVTADGPAYFDRRMLRRLGLSEMDMAETCERERAEAARRLRLYRGDDEPEIGGRDVVLVDDGLATGVTARAAARDLAGREPARIVFASPVCAPGAEVPEADELFCVVMPPGFGSVGNWYRDFAQTTDDEVMALLG</sequence>
<feature type="domain" description="Phosphoribosyltransferase" evidence="1">
    <location>
        <begin position="26"/>
        <end position="172"/>
    </location>
</feature>
<dbReference type="GO" id="GO:0016757">
    <property type="term" value="F:glycosyltransferase activity"/>
    <property type="evidence" value="ECO:0007669"/>
    <property type="project" value="UniProtKB-KW"/>
</dbReference>
<evidence type="ECO:0000259" key="1">
    <source>
        <dbReference type="Pfam" id="PF00156"/>
    </source>
</evidence>
<dbReference type="AlphaFoldDB" id="A0A4Q7IZQ1"/>
<dbReference type="EMBL" id="SFCC01000020">
    <property type="protein sequence ID" value="RZQ59977.1"/>
    <property type="molecule type" value="Genomic_DNA"/>
</dbReference>
<keyword evidence="2" id="KW-0808">Transferase</keyword>
<dbReference type="OrthoDB" id="9810066at2"/>
<dbReference type="Proteomes" id="UP000292003">
    <property type="component" value="Unassembled WGS sequence"/>
</dbReference>
<dbReference type="RefSeq" id="WP_130479240.1">
    <property type="nucleotide sequence ID" value="NZ_SFCC01000020.1"/>
</dbReference>
<evidence type="ECO:0000313" key="2">
    <source>
        <dbReference type="EMBL" id="RZQ59977.1"/>
    </source>
</evidence>
<dbReference type="InterPro" id="IPR000836">
    <property type="entry name" value="PRTase_dom"/>
</dbReference>
<organism evidence="2 3">
    <name type="scientific">Amycolatopsis suaedae</name>
    <dbReference type="NCBI Taxonomy" id="2510978"/>
    <lineage>
        <taxon>Bacteria</taxon>
        <taxon>Bacillati</taxon>
        <taxon>Actinomycetota</taxon>
        <taxon>Actinomycetes</taxon>
        <taxon>Pseudonocardiales</taxon>
        <taxon>Pseudonocardiaceae</taxon>
        <taxon>Amycolatopsis</taxon>
    </lineage>
</organism>
<dbReference type="InterPro" id="IPR029057">
    <property type="entry name" value="PRTase-like"/>
</dbReference>
<dbReference type="Gene3D" id="3.30.1310.20">
    <property type="entry name" value="PRTase-like"/>
    <property type="match status" value="1"/>
</dbReference>
<keyword evidence="2" id="KW-0328">Glycosyltransferase</keyword>
<dbReference type="Gene3D" id="3.40.50.2020">
    <property type="match status" value="1"/>
</dbReference>
<dbReference type="Pfam" id="PF00156">
    <property type="entry name" value="Pribosyltran"/>
    <property type="match status" value="1"/>
</dbReference>
<comment type="caution">
    <text evidence="2">The sequence shown here is derived from an EMBL/GenBank/DDBJ whole genome shotgun (WGS) entry which is preliminary data.</text>
</comment>
<dbReference type="SUPFAM" id="SSF53271">
    <property type="entry name" value="PRTase-like"/>
    <property type="match status" value="1"/>
</dbReference>
<dbReference type="CDD" id="cd06223">
    <property type="entry name" value="PRTases_typeI"/>
    <property type="match status" value="1"/>
</dbReference>